<dbReference type="Gene3D" id="1.10.10.60">
    <property type="entry name" value="Homeodomain-like"/>
    <property type="match status" value="2"/>
</dbReference>
<sequence length="302" mass="33942">MASTARVPTYGMRQRSDRTDFHIREKSLGNAEGGAHRHEYFQIQVNLGAPTTQRIGNVERPFAAQALAFILPHRIHYIPPMGQGHCLLINFDQHLLLPHLDCSPLDLEDVPLARAPELAPFRFQQHLDFVLGDADWADALALLARMRGLDQDREFGTREYLKGCLLQLIALVCRAYAQPLKALAATNATTLSRRDALARMTDYVRKHLADPALDLKTVAAATYLSPNYLTHWLRKETGKTFSELVLERRMHLARSLLLGSERSIGDIAGLCGFADEAYFSRRFRQAHGMAPSQFRRGQQGDG</sequence>
<keyword evidence="1" id="KW-0805">Transcription regulation</keyword>
<gene>
    <name evidence="5" type="ORF">HAQ05_11490</name>
</gene>
<evidence type="ECO:0000256" key="3">
    <source>
        <dbReference type="ARBA" id="ARBA00023163"/>
    </source>
</evidence>
<evidence type="ECO:0000313" key="6">
    <source>
        <dbReference type="Proteomes" id="UP000805841"/>
    </source>
</evidence>
<dbReference type="SUPFAM" id="SSF46689">
    <property type="entry name" value="Homeodomain-like"/>
    <property type="match status" value="1"/>
</dbReference>
<dbReference type="PRINTS" id="PR00032">
    <property type="entry name" value="HTHARAC"/>
</dbReference>
<dbReference type="Proteomes" id="UP000805841">
    <property type="component" value="Unassembled WGS sequence"/>
</dbReference>
<evidence type="ECO:0000256" key="1">
    <source>
        <dbReference type="ARBA" id="ARBA00023015"/>
    </source>
</evidence>
<evidence type="ECO:0000313" key="5">
    <source>
        <dbReference type="EMBL" id="MBD1599323.1"/>
    </source>
</evidence>
<accession>A0ABR7Z1G3</accession>
<dbReference type="PROSITE" id="PS01124">
    <property type="entry name" value="HTH_ARAC_FAMILY_2"/>
    <property type="match status" value="1"/>
</dbReference>
<keyword evidence="3" id="KW-0804">Transcription</keyword>
<dbReference type="Pfam" id="PF12833">
    <property type="entry name" value="HTH_18"/>
    <property type="match status" value="1"/>
</dbReference>
<evidence type="ECO:0000259" key="4">
    <source>
        <dbReference type="PROSITE" id="PS01124"/>
    </source>
</evidence>
<proteinExistence type="predicted"/>
<protein>
    <submittedName>
        <fullName evidence="5">Helix-turn-helix transcriptional regulator</fullName>
    </submittedName>
</protein>
<dbReference type="PANTHER" id="PTHR43280:SF31">
    <property type="entry name" value="TRANSCRIPTIONAL REGULATORY PROTEIN"/>
    <property type="match status" value="1"/>
</dbReference>
<dbReference type="InterPro" id="IPR018060">
    <property type="entry name" value="HTH_AraC"/>
</dbReference>
<reference evidence="5 6" key="1">
    <citation type="journal article" date="2020" name="Insects">
        <title>Bacteria Belonging to Pseudomonas typographi sp. nov. from the Bark Beetle Ips typographus Have Genomic Potential to Aid in the Host Ecology.</title>
        <authorList>
            <person name="Peral-Aranega E."/>
            <person name="Saati-Santamaria Z."/>
            <person name="Kolarik M."/>
            <person name="Rivas R."/>
            <person name="Garcia-Fraile P."/>
        </authorList>
    </citation>
    <scope>NUCLEOTIDE SEQUENCE [LARGE SCALE GENOMIC DNA]</scope>
    <source>
        <strain evidence="5 6">CA3A</strain>
    </source>
</reference>
<dbReference type="EMBL" id="JAAOCA010000012">
    <property type="protein sequence ID" value="MBD1599323.1"/>
    <property type="molecule type" value="Genomic_DNA"/>
</dbReference>
<dbReference type="InterPro" id="IPR009057">
    <property type="entry name" value="Homeodomain-like_sf"/>
</dbReference>
<keyword evidence="6" id="KW-1185">Reference proteome</keyword>
<evidence type="ECO:0000256" key="2">
    <source>
        <dbReference type="ARBA" id="ARBA00023125"/>
    </source>
</evidence>
<dbReference type="InterPro" id="IPR020449">
    <property type="entry name" value="Tscrpt_reg_AraC-type_HTH"/>
</dbReference>
<keyword evidence="2" id="KW-0238">DNA-binding</keyword>
<comment type="caution">
    <text evidence="5">The sequence shown here is derived from an EMBL/GenBank/DDBJ whole genome shotgun (WGS) entry which is preliminary data.</text>
</comment>
<name>A0ABR7Z1G3_9PSED</name>
<dbReference type="SMART" id="SM00342">
    <property type="entry name" value="HTH_ARAC"/>
    <property type="match status" value="1"/>
</dbReference>
<dbReference type="PANTHER" id="PTHR43280">
    <property type="entry name" value="ARAC-FAMILY TRANSCRIPTIONAL REGULATOR"/>
    <property type="match status" value="1"/>
</dbReference>
<organism evidence="5 6">
    <name type="scientific">Pseudomonas typographi</name>
    <dbReference type="NCBI Taxonomy" id="2715964"/>
    <lineage>
        <taxon>Bacteria</taxon>
        <taxon>Pseudomonadati</taxon>
        <taxon>Pseudomonadota</taxon>
        <taxon>Gammaproteobacteria</taxon>
        <taxon>Pseudomonadales</taxon>
        <taxon>Pseudomonadaceae</taxon>
        <taxon>Pseudomonas</taxon>
    </lineage>
</organism>
<dbReference type="RefSeq" id="WP_190420531.1">
    <property type="nucleotide sequence ID" value="NZ_JAAOCA010000012.1"/>
</dbReference>
<feature type="domain" description="HTH araC/xylS-type" evidence="4">
    <location>
        <begin position="198"/>
        <end position="297"/>
    </location>
</feature>